<dbReference type="EMBL" id="CAJHOF010000027">
    <property type="protein sequence ID" value="CAD7289775.1"/>
    <property type="molecule type" value="Genomic_DNA"/>
</dbReference>
<proteinExistence type="predicted"/>
<evidence type="ECO:0000313" key="3">
    <source>
        <dbReference type="EMBL" id="CAD7289775.1"/>
    </source>
</evidence>
<feature type="signal peptide" evidence="1">
    <location>
        <begin position="1"/>
        <end position="22"/>
    </location>
</feature>
<dbReference type="Pfam" id="PF13488">
    <property type="entry name" value="Gly-zipper_Omp"/>
    <property type="match status" value="1"/>
</dbReference>
<feature type="domain" description="Glycine zipper" evidence="2">
    <location>
        <begin position="70"/>
        <end position="116"/>
    </location>
</feature>
<comment type="caution">
    <text evidence="3">The sequence shown here is derived from an EMBL/GenBank/DDBJ whole genome shotgun (WGS) entry which is preliminary data.</text>
</comment>
<dbReference type="PROSITE" id="PS51257">
    <property type="entry name" value="PROKAR_LIPOPROTEIN"/>
    <property type="match status" value="1"/>
</dbReference>
<gene>
    <name evidence="3" type="ORF">LMG7974_01858</name>
</gene>
<protein>
    <recommendedName>
        <fullName evidence="2">Glycine zipper domain-containing protein</fullName>
    </recommendedName>
</protein>
<dbReference type="InterPro" id="IPR039567">
    <property type="entry name" value="Gly-zipper"/>
</dbReference>
<accession>A0ABN7KCI1</accession>
<dbReference type="RefSeq" id="WP_229933625.1">
    <property type="nucleotide sequence ID" value="NZ_CAJHOF010000027.1"/>
</dbReference>
<feature type="chain" id="PRO_5046929020" description="Glycine zipper domain-containing protein" evidence="1">
    <location>
        <begin position="23"/>
        <end position="169"/>
    </location>
</feature>
<name>A0ABN7KCI1_9BACT</name>
<keyword evidence="4" id="KW-1185">Reference proteome</keyword>
<evidence type="ECO:0000259" key="2">
    <source>
        <dbReference type="Pfam" id="PF13488"/>
    </source>
</evidence>
<organism evidence="3 4">
    <name type="scientific">Campylobacter majalis</name>
    <dbReference type="NCBI Taxonomy" id="2790656"/>
    <lineage>
        <taxon>Bacteria</taxon>
        <taxon>Pseudomonadati</taxon>
        <taxon>Campylobacterota</taxon>
        <taxon>Epsilonproteobacteria</taxon>
        <taxon>Campylobacterales</taxon>
        <taxon>Campylobacteraceae</taxon>
        <taxon>Campylobacter</taxon>
    </lineage>
</organism>
<dbReference type="Proteomes" id="UP000789803">
    <property type="component" value="Unassembled WGS sequence"/>
</dbReference>
<keyword evidence="1" id="KW-0732">Signal</keyword>
<reference evidence="3 4" key="1">
    <citation type="submission" date="2020-11" db="EMBL/GenBank/DDBJ databases">
        <authorList>
            <person name="Peeters C."/>
        </authorList>
    </citation>
    <scope>NUCLEOTIDE SEQUENCE [LARGE SCALE GENOMIC DNA]</scope>
    <source>
        <strain evidence="3 4">LMG 7974</strain>
    </source>
</reference>
<evidence type="ECO:0000256" key="1">
    <source>
        <dbReference type="SAM" id="SignalP"/>
    </source>
</evidence>
<sequence>MKNKILSLSCVALLALSGCVSSNQDKLGGNVYNTGELNQQQNVKVVTIKQILGAKVTVDNTNANSSNKVVGGLLGAATGAVVGYALGGGSSKSGAVVGGVVGGTLGTVAGDKISEQTEVIDGVSIVYELEGNIYTSTQAGKLCEFSAGSAYLISMGANETRIQPNANCK</sequence>
<evidence type="ECO:0000313" key="4">
    <source>
        <dbReference type="Proteomes" id="UP000789803"/>
    </source>
</evidence>